<dbReference type="InterPro" id="IPR014752">
    <property type="entry name" value="Arrestin-like_C"/>
</dbReference>
<accession>A0A8H7VTX0</accession>
<reference evidence="1 2" key="1">
    <citation type="submission" date="2020-12" db="EMBL/GenBank/DDBJ databases">
        <title>Metabolic potential, ecology and presence of endohyphal bacteria is reflected in genomic diversity of Mucoromycotina.</title>
        <authorList>
            <person name="Muszewska A."/>
            <person name="Okrasinska A."/>
            <person name="Steczkiewicz K."/>
            <person name="Drgas O."/>
            <person name="Orlowska M."/>
            <person name="Perlinska-Lenart U."/>
            <person name="Aleksandrzak-Piekarczyk T."/>
            <person name="Szatraj K."/>
            <person name="Zielenkiewicz U."/>
            <person name="Pilsyk S."/>
            <person name="Malc E."/>
            <person name="Mieczkowski P."/>
            <person name="Kruszewska J.S."/>
            <person name="Biernat P."/>
            <person name="Pawlowska J."/>
        </authorList>
    </citation>
    <scope>NUCLEOTIDE SEQUENCE [LARGE SCALE GENOMIC DNA]</scope>
    <source>
        <strain evidence="1 2">CBS 142.35</strain>
    </source>
</reference>
<evidence type="ECO:0000313" key="1">
    <source>
        <dbReference type="EMBL" id="KAG2226929.1"/>
    </source>
</evidence>
<protein>
    <recommendedName>
        <fullName evidence="3">Arrestin-like N-terminal domain-containing protein</fullName>
    </recommendedName>
</protein>
<name>A0A8H7VTX0_9FUNG</name>
<sequence length="387" mass="43171">MKRFGAQSNSSNSTKNFPPVDLVVDDSPVQFIGPATQDNPLSHVRTRLMGNVVFHDRKIKWNRITLQLTGKAGLKIQVPMASLPQDAITGPADMTGTTMLQTTITICQVEKELIFTGAPVIDFGLHMPTHLPPSIKANSAFVEYTLVANFSAGTFFKKYRIQRTVMIKRHYLPSPSALIPSVEHHGVREWFEWSAEVPKAASAESGELVVALRWSVEKERVEVDRVELALEELETYRFSIKSGVHSLPPKVIKFPSSLYHPPTFSTSSETHFVRTPLYLTKSNKIIQPLRMHTFNPFLEISHKCRITIHFTPGSEAKPLQLEFPMIITDCPSSGPSDLGESGMDGLLQEQRYQPRARPGIGGDDAVSVDLDLPVYTPAYYEQQVSAD</sequence>
<evidence type="ECO:0000313" key="2">
    <source>
        <dbReference type="Proteomes" id="UP000646827"/>
    </source>
</evidence>
<proteinExistence type="predicted"/>
<gene>
    <name evidence="1" type="ORF">INT45_010208</name>
</gene>
<dbReference type="OrthoDB" id="2219406at2759"/>
<organism evidence="1 2">
    <name type="scientific">Circinella minor</name>
    <dbReference type="NCBI Taxonomy" id="1195481"/>
    <lineage>
        <taxon>Eukaryota</taxon>
        <taxon>Fungi</taxon>
        <taxon>Fungi incertae sedis</taxon>
        <taxon>Mucoromycota</taxon>
        <taxon>Mucoromycotina</taxon>
        <taxon>Mucoromycetes</taxon>
        <taxon>Mucorales</taxon>
        <taxon>Lichtheimiaceae</taxon>
        <taxon>Circinella</taxon>
    </lineage>
</organism>
<dbReference type="AlphaFoldDB" id="A0A8H7VTX0"/>
<dbReference type="Gene3D" id="2.60.40.640">
    <property type="match status" value="1"/>
</dbReference>
<dbReference type="EMBL" id="JAEPRB010000012">
    <property type="protein sequence ID" value="KAG2226929.1"/>
    <property type="molecule type" value="Genomic_DNA"/>
</dbReference>
<evidence type="ECO:0008006" key="3">
    <source>
        <dbReference type="Google" id="ProtNLM"/>
    </source>
</evidence>
<keyword evidence="2" id="KW-1185">Reference proteome</keyword>
<dbReference type="Proteomes" id="UP000646827">
    <property type="component" value="Unassembled WGS sequence"/>
</dbReference>
<comment type="caution">
    <text evidence="1">The sequence shown here is derived from an EMBL/GenBank/DDBJ whole genome shotgun (WGS) entry which is preliminary data.</text>
</comment>